<proteinExistence type="predicted"/>
<gene>
    <name evidence="2" type="ORF">ACFP1L_09125</name>
</gene>
<dbReference type="EMBL" id="JBHSSE010000018">
    <property type="protein sequence ID" value="MFC6202029.1"/>
    <property type="molecule type" value="Genomic_DNA"/>
</dbReference>
<reference evidence="3" key="1">
    <citation type="journal article" date="2019" name="Int. J. Syst. Evol. Microbiol.">
        <title>The Global Catalogue of Microorganisms (GCM) 10K type strain sequencing project: providing services to taxonomists for standard genome sequencing and annotation.</title>
        <authorList>
            <consortium name="The Broad Institute Genomics Platform"/>
            <consortium name="The Broad Institute Genome Sequencing Center for Infectious Disease"/>
            <person name="Wu L."/>
            <person name="Ma J."/>
        </authorList>
    </citation>
    <scope>NUCLEOTIDE SEQUENCE [LARGE SCALE GENOMIC DNA]</scope>
    <source>
        <strain evidence="3">CCM 8930</strain>
    </source>
</reference>
<accession>A0ABW1SL83</accession>
<keyword evidence="1" id="KW-1133">Transmembrane helix</keyword>
<evidence type="ECO:0000313" key="2">
    <source>
        <dbReference type="EMBL" id="MFC6202029.1"/>
    </source>
</evidence>
<feature type="transmembrane region" description="Helical" evidence="1">
    <location>
        <begin position="7"/>
        <end position="28"/>
    </location>
</feature>
<name>A0ABW1SL83_9LACO</name>
<dbReference type="Proteomes" id="UP001596171">
    <property type="component" value="Unassembled WGS sequence"/>
</dbReference>
<feature type="transmembrane region" description="Helical" evidence="1">
    <location>
        <begin position="66"/>
        <end position="86"/>
    </location>
</feature>
<sequence>MKVVRQLVLGGLVLVLIIVGIVLTLMAVRGMSKNPLFEVLPGADVTTTKRLFNFSPLVGVSLWGRLLLWLAGIGVVACIVVALMAFKQSATRLFAGSFDLGFVLYLAVFQQLLPSYCYRFWQQTTGPLPNFQLATPAIAQRNARFRWLRTVGLILIAGGATSFFFI</sequence>
<evidence type="ECO:0008006" key="4">
    <source>
        <dbReference type="Google" id="ProtNLM"/>
    </source>
</evidence>
<keyword evidence="1" id="KW-0472">Membrane</keyword>
<organism evidence="2 3">
    <name type="scientific">Lactiplantibacillus nangangensis</name>
    <dbReference type="NCBI Taxonomy" id="2559917"/>
    <lineage>
        <taxon>Bacteria</taxon>
        <taxon>Bacillati</taxon>
        <taxon>Bacillota</taxon>
        <taxon>Bacilli</taxon>
        <taxon>Lactobacillales</taxon>
        <taxon>Lactobacillaceae</taxon>
        <taxon>Lactiplantibacillus</taxon>
    </lineage>
</organism>
<feature type="transmembrane region" description="Helical" evidence="1">
    <location>
        <begin position="147"/>
        <end position="165"/>
    </location>
</feature>
<protein>
    <recommendedName>
        <fullName evidence="4">Integral membrane protein</fullName>
    </recommendedName>
</protein>
<comment type="caution">
    <text evidence="2">The sequence shown here is derived from an EMBL/GenBank/DDBJ whole genome shotgun (WGS) entry which is preliminary data.</text>
</comment>
<evidence type="ECO:0000313" key="3">
    <source>
        <dbReference type="Proteomes" id="UP001596171"/>
    </source>
</evidence>
<dbReference type="RefSeq" id="WP_137615570.1">
    <property type="nucleotide sequence ID" value="NZ_BJDI01000003.1"/>
</dbReference>
<evidence type="ECO:0000256" key="1">
    <source>
        <dbReference type="SAM" id="Phobius"/>
    </source>
</evidence>
<keyword evidence="3" id="KW-1185">Reference proteome</keyword>
<keyword evidence="1" id="KW-0812">Transmembrane</keyword>